<evidence type="ECO:0000256" key="11">
    <source>
        <dbReference type="PROSITE-ProRule" id="PRU00278"/>
    </source>
</evidence>
<proteinExistence type="inferred from homology"/>
<dbReference type="PANTHER" id="PTHR47529">
    <property type="entry name" value="PEPTIDYL-PROLYL CIS-TRANS ISOMERASE D"/>
    <property type="match status" value="1"/>
</dbReference>
<organism evidence="14 15">
    <name type="scientific">Shiella aurantiaca</name>
    <dbReference type="NCBI Taxonomy" id="3058365"/>
    <lineage>
        <taxon>Bacteria</taxon>
        <taxon>Pseudomonadati</taxon>
        <taxon>Bacteroidota</taxon>
        <taxon>Cytophagia</taxon>
        <taxon>Cytophagales</taxon>
        <taxon>Shiellaceae</taxon>
        <taxon>Shiella</taxon>
    </lineage>
</organism>
<protein>
    <recommendedName>
        <fullName evidence="9">Periplasmic chaperone PpiD</fullName>
    </recommendedName>
    <alternativeName>
        <fullName evidence="10">Periplasmic folding chaperone</fullName>
    </alternativeName>
</protein>
<dbReference type="InterPro" id="IPR046357">
    <property type="entry name" value="PPIase_dom_sf"/>
</dbReference>
<evidence type="ECO:0000256" key="6">
    <source>
        <dbReference type="ARBA" id="ARBA00023136"/>
    </source>
</evidence>
<dbReference type="InterPro" id="IPR052029">
    <property type="entry name" value="PpiD_chaperone"/>
</dbReference>
<reference evidence="14" key="1">
    <citation type="submission" date="2023-06" db="EMBL/GenBank/DDBJ databases">
        <title>Cytophagales bacterium Strain LB-30, isolated from soil.</title>
        <authorList>
            <person name="Liu B."/>
        </authorList>
    </citation>
    <scope>NUCLEOTIDE SEQUENCE</scope>
    <source>
        <strain evidence="14">LB-30</strain>
    </source>
</reference>
<keyword evidence="11" id="KW-0413">Isomerase</keyword>
<dbReference type="PROSITE" id="PS50198">
    <property type="entry name" value="PPIC_PPIASE_2"/>
    <property type="match status" value="2"/>
</dbReference>
<evidence type="ECO:0000256" key="5">
    <source>
        <dbReference type="ARBA" id="ARBA00022989"/>
    </source>
</evidence>
<keyword evidence="2" id="KW-1003">Cell membrane</keyword>
<comment type="similarity">
    <text evidence="8">Belongs to the PpiD chaperone family.</text>
</comment>
<feature type="transmembrane region" description="Helical" evidence="12">
    <location>
        <begin position="12"/>
        <end position="33"/>
    </location>
</feature>
<evidence type="ECO:0000313" key="15">
    <source>
        <dbReference type="Proteomes" id="UP001168552"/>
    </source>
</evidence>
<evidence type="ECO:0000259" key="13">
    <source>
        <dbReference type="PROSITE" id="PS50198"/>
    </source>
</evidence>
<feature type="domain" description="PpiC" evidence="13">
    <location>
        <begin position="344"/>
        <end position="445"/>
    </location>
</feature>
<dbReference type="Pfam" id="PF13616">
    <property type="entry name" value="Rotamase_3"/>
    <property type="match status" value="1"/>
</dbReference>
<evidence type="ECO:0000256" key="1">
    <source>
        <dbReference type="ARBA" id="ARBA00004382"/>
    </source>
</evidence>
<evidence type="ECO:0000256" key="3">
    <source>
        <dbReference type="ARBA" id="ARBA00022519"/>
    </source>
</evidence>
<evidence type="ECO:0000256" key="7">
    <source>
        <dbReference type="ARBA" id="ARBA00023186"/>
    </source>
</evidence>
<name>A0ABT8F5W6_9BACT</name>
<evidence type="ECO:0000256" key="10">
    <source>
        <dbReference type="ARBA" id="ARBA00042775"/>
    </source>
</evidence>
<evidence type="ECO:0000313" key="14">
    <source>
        <dbReference type="EMBL" id="MDN4165827.1"/>
    </source>
</evidence>
<keyword evidence="6 12" id="KW-0472">Membrane</keyword>
<keyword evidence="5 12" id="KW-1133">Transmembrane helix</keyword>
<evidence type="ECO:0000256" key="8">
    <source>
        <dbReference type="ARBA" id="ARBA00038408"/>
    </source>
</evidence>
<feature type="domain" description="PpiC" evidence="13">
    <location>
        <begin position="558"/>
        <end position="655"/>
    </location>
</feature>
<keyword evidence="15" id="KW-1185">Reference proteome</keyword>
<keyword evidence="11" id="KW-0697">Rotamase</keyword>
<dbReference type="EMBL" id="JAUHJS010000004">
    <property type="protein sequence ID" value="MDN4165827.1"/>
    <property type="molecule type" value="Genomic_DNA"/>
</dbReference>
<evidence type="ECO:0000256" key="2">
    <source>
        <dbReference type="ARBA" id="ARBA00022475"/>
    </source>
</evidence>
<evidence type="ECO:0000256" key="4">
    <source>
        <dbReference type="ARBA" id="ARBA00022692"/>
    </source>
</evidence>
<keyword evidence="4 12" id="KW-0812">Transmembrane</keyword>
<dbReference type="Gene3D" id="3.10.50.40">
    <property type="match status" value="2"/>
</dbReference>
<dbReference type="Pfam" id="PF13623">
    <property type="entry name" value="SurA_N_2"/>
    <property type="match status" value="1"/>
</dbReference>
<dbReference type="Proteomes" id="UP001168552">
    <property type="component" value="Unassembled WGS sequence"/>
</dbReference>
<comment type="subcellular location">
    <subcellularLocation>
        <location evidence="1">Cell inner membrane</location>
        <topology evidence="1">Single-pass type II membrane protein</topology>
        <orientation evidence="1">Periplasmic side</orientation>
    </subcellularLocation>
</comment>
<dbReference type="Pfam" id="PF00639">
    <property type="entry name" value="Rotamase"/>
    <property type="match status" value="1"/>
</dbReference>
<evidence type="ECO:0000256" key="9">
    <source>
        <dbReference type="ARBA" id="ARBA00040743"/>
    </source>
</evidence>
<dbReference type="InterPro" id="IPR000297">
    <property type="entry name" value="PPIase_PpiC"/>
</dbReference>
<accession>A0ABT8F5W6</accession>
<comment type="caution">
    <text evidence="14">The sequence shown here is derived from an EMBL/GenBank/DDBJ whole genome shotgun (WGS) entry which is preliminary data.</text>
</comment>
<dbReference type="SUPFAM" id="SSF54534">
    <property type="entry name" value="FKBP-like"/>
    <property type="match status" value="2"/>
</dbReference>
<dbReference type="PANTHER" id="PTHR47529:SF1">
    <property type="entry name" value="PERIPLASMIC CHAPERONE PPID"/>
    <property type="match status" value="1"/>
</dbReference>
<dbReference type="SUPFAM" id="SSF109998">
    <property type="entry name" value="Triger factor/SurA peptide-binding domain-like"/>
    <property type="match status" value="1"/>
</dbReference>
<sequence length="702" mass="77606">MALINKIREKSGLAVGIIAIGLLLFMVGGDLLGPNSFIMGTNQNNVGEIAGEDVSYQEFQQQVDEMEYNWTVNFGRKPTETDMYTIRQQAWELMIVKKAFQKEFEKLGITVTDEEVIDMVQGNNVSPDLKQVPIFQNENTGEFDKQKVVEFLQSLSQMPIENQAQWLAFERSLPASRIRLKYENLMLTSSYVTKAEAEQEYKEQTAVAEINYFYVPYFSVNDSLVTVTEAELRDYMNANAEKYKATESRSVNFVSFPIIATSEDSAYLRNDLVKLVADFKTAENDSTFAAINAESQSFYEIVTPATIPASLQDVELIAGQVHGPLVENGSYVLYKVSRVTNADKPSAKASHILIKWADDSAEAKAEAKKEADRIAKEINGGADFAQMARQFSADPSSSRGGDLGWFTEDVMVEPFAKAVFAATKEGFINRVVETEYGYHLINVTKVATSMSYHLAKIDREIAPSESTRDAAFRQADYFASTVTSLDEFKAKAQEEGVTVLEASRIAKDARRAGVLSNARELVRWVYNEASLNEVSGVFDVDDAYVVAIMTGAVSEGELSVDNARSEITNKVKNQKKAEIIKKKLGEAKGSFSELAAAYGADAKTGSMSDLKISSNSITGVGFAPAAVGRAFSLKNGERSELIEADNGIVIVEMVALTEAPEIADYASYKEQVAQKRDGRQAFNITEAIKLNADITDERYKFY</sequence>
<evidence type="ECO:0000256" key="12">
    <source>
        <dbReference type="SAM" id="Phobius"/>
    </source>
</evidence>
<keyword evidence="3" id="KW-0997">Cell inner membrane</keyword>
<gene>
    <name evidence="14" type="ORF">QWY31_09950</name>
</gene>
<keyword evidence="7" id="KW-0143">Chaperone</keyword>
<dbReference type="InterPro" id="IPR027304">
    <property type="entry name" value="Trigger_fact/SurA_dom_sf"/>
</dbReference>